<dbReference type="Proteomes" id="UP000604661">
    <property type="component" value="Unassembled WGS sequence"/>
</dbReference>
<proteinExistence type="predicted"/>
<gene>
    <name evidence="1" type="ORF">H6G95_38075</name>
</gene>
<comment type="caution">
    <text evidence="1">The sequence shown here is derived from an EMBL/GenBank/DDBJ whole genome shotgun (WGS) entry which is preliminary data.</text>
</comment>
<evidence type="ECO:0000313" key="1">
    <source>
        <dbReference type="EMBL" id="MBD2566244.1"/>
    </source>
</evidence>
<evidence type="ECO:0000313" key="2">
    <source>
        <dbReference type="Proteomes" id="UP000604661"/>
    </source>
</evidence>
<dbReference type="EMBL" id="JACJTE010000168">
    <property type="protein sequence ID" value="MBD2566244.1"/>
    <property type="molecule type" value="Genomic_DNA"/>
</dbReference>
<keyword evidence="2" id="KW-1185">Reference proteome</keyword>
<protein>
    <submittedName>
        <fullName evidence="1">Uncharacterized protein</fullName>
    </submittedName>
</protein>
<reference evidence="1 2" key="1">
    <citation type="journal article" date="2020" name="ISME J.">
        <title>Comparative genomics reveals insights into cyanobacterial evolution and habitat adaptation.</title>
        <authorList>
            <person name="Chen M.Y."/>
            <person name="Teng W.K."/>
            <person name="Zhao L."/>
            <person name="Hu C.X."/>
            <person name="Zhou Y.K."/>
            <person name="Han B.P."/>
            <person name="Song L.R."/>
            <person name="Shu W.S."/>
        </authorList>
    </citation>
    <scope>NUCLEOTIDE SEQUENCE [LARGE SCALE GENOMIC DNA]</scope>
    <source>
        <strain evidence="1 2">FACHB-391</strain>
    </source>
</reference>
<organism evidence="1 2">
    <name type="scientific">Nostoc linckia FACHB-391</name>
    <dbReference type="NCBI Taxonomy" id="2692906"/>
    <lineage>
        <taxon>Bacteria</taxon>
        <taxon>Bacillati</taxon>
        <taxon>Cyanobacteriota</taxon>
        <taxon>Cyanophyceae</taxon>
        <taxon>Nostocales</taxon>
        <taxon>Nostocaceae</taxon>
        <taxon>Nostoc</taxon>
    </lineage>
</organism>
<name>A0ABR8FB99_NOSLI</name>
<accession>A0ABR8FB99</accession>
<sequence length="70" mass="8208">MRQMQYFCSTQKPLWANGGFMSRAQREMAQPPAGHETIVSMVSLIQNPEIHFWGRNRPYCLLPKYAQKHL</sequence>